<evidence type="ECO:0000256" key="7">
    <source>
        <dbReference type="PIRSR" id="PIRSR038079-1"/>
    </source>
</evidence>
<dbReference type="EMBL" id="NHOQ01001156">
    <property type="protein sequence ID" value="PWA26496.1"/>
    <property type="molecule type" value="Genomic_DNA"/>
</dbReference>
<protein>
    <recommendedName>
        <fullName evidence="6">Torsin</fullName>
    </recommendedName>
</protein>
<evidence type="ECO:0000256" key="5">
    <source>
        <dbReference type="ARBA" id="ARBA00023180"/>
    </source>
</evidence>
<evidence type="ECO:0000256" key="3">
    <source>
        <dbReference type="ARBA" id="ARBA00022729"/>
    </source>
</evidence>
<dbReference type="GO" id="GO:0005788">
    <property type="term" value="C:endoplasmic reticulum lumen"/>
    <property type="evidence" value="ECO:0007669"/>
    <property type="project" value="UniProtKB-SubCell"/>
</dbReference>
<evidence type="ECO:0000256" key="2">
    <source>
        <dbReference type="ARBA" id="ARBA00006235"/>
    </source>
</evidence>
<dbReference type="PRINTS" id="PR00300">
    <property type="entry name" value="CLPPROTEASEA"/>
</dbReference>
<comment type="caution">
    <text evidence="10">The sequence shown here is derived from an EMBL/GenBank/DDBJ whole genome shotgun (WGS) entry which is preliminary data.</text>
</comment>
<keyword evidence="7" id="KW-0547">Nucleotide-binding</keyword>
<name>A0A315VTC2_GAMAF</name>
<feature type="domain" description="Torsin-1A C-terminal" evidence="9">
    <location>
        <begin position="278"/>
        <end position="335"/>
    </location>
</feature>
<dbReference type="PIRSF" id="PIRSF038079">
    <property type="entry name" value="Torsin_2A"/>
    <property type="match status" value="1"/>
</dbReference>
<keyword evidence="11" id="KW-1185">Reference proteome</keyword>
<comment type="similarity">
    <text evidence="2 6">Belongs to the ClpA/ClpB family. Torsin subfamily.</text>
</comment>
<evidence type="ECO:0000256" key="4">
    <source>
        <dbReference type="ARBA" id="ARBA00022824"/>
    </source>
</evidence>
<dbReference type="Proteomes" id="UP000250572">
    <property type="component" value="Unassembled WGS sequence"/>
</dbReference>
<dbReference type="GO" id="GO:0019894">
    <property type="term" value="F:kinesin binding"/>
    <property type="evidence" value="ECO:0007669"/>
    <property type="project" value="TreeGrafter"/>
</dbReference>
<proteinExistence type="inferred from homology"/>
<dbReference type="InterPro" id="IPR001270">
    <property type="entry name" value="ClpA/B"/>
</dbReference>
<dbReference type="FunFam" id="3.40.50.300:FF:001719">
    <property type="entry name" value="Torsin"/>
    <property type="match status" value="1"/>
</dbReference>
<dbReference type="GO" id="GO:0005524">
    <property type="term" value="F:ATP binding"/>
    <property type="evidence" value="ECO:0007669"/>
    <property type="project" value="UniProtKB-KW"/>
</dbReference>
<dbReference type="GO" id="GO:0005635">
    <property type="term" value="C:nuclear envelope"/>
    <property type="evidence" value="ECO:0007669"/>
    <property type="project" value="TreeGrafter"/>
</dbReference>
<dbReference type="PANTHER" id="PTHR10760:SF14">
    <property type="entry name" value="TORSIN-1B"/>
    <property type="match status" value="1"/>
</dbReference>
<dbReference type="Gene3D" id="3.40.50.300">
    <property type="entry name" value="P-loop containing nucleotide triphosphate hydrolases"/>
    <property type="match status" value="1"/>
</dbReference>
<feature type="signal peptide" evidence="8">
    <location>
        <begin position="1"/>
        <end position="20"/>
    </location>
</feature>
<sequence>MQPKKQRVLLILLILSSSMAQMLDPSEIALAVGMAVGAVGVTGILSRSIFCYIKECCSPVWISFNRTRLETDLDNRLFGQHIASRIILKAVNGFMSNPNPTKPLVLSLHGWTGTGKNLVSQLIAESIYSKGMKSDFVHLYTSTFHFPHRHMFNIYQLQQWVSGYVTNCEHSLFIFDEMDKMQPGLIDSIKQYLEYYDNLDGVSYRKSIFIFLSNAGGDSITKKALEFRKAGKSRETITLKDLEQTLSLSVFNDQNGGFFHTSLIDKSLVDYFVPFLPLEKTHVVKCAMAEMKARNLRPNHDVADMVARDMIYFPKHEGVFSSTGCKTVQHKLNFYR</sequence>
<dbReference type="GO" id="GO:0016887">
    <property type="term" value="F:ATP hydrolysis activity"/>
    <property type="evidence" value="ECO:0007669"/>
    <property type="project" value="InterPro"/>
</dbReference>
<dbReference type="SUPFAM" id="SSF52540">
    <property type="entry name" value="P-loop containing nucleoside triphosphate hydrolases"/>
    <property type="match status" value="1"/>
</dbReference>
<dbReference type="Pfam" id="PF21376">
    <property type="entry name" value="TOR1A_C"/>
    <property type="match status" value="1"/>
</dbReference>
<dbReference type="STRING" id="33528.ENSGAFP00000000496"/>
<keyword evidence="4 6" id="KW-0256">Endoplasmic reticulum</keyword>
<feature type="binding site" evidence="7">
    <location>
        <begin position="110"/>
        <end position="117"/>
    </location>
    <ligand>
        <name>ATP</name>
        <dbReference type="ChEBI" id="CHEBI:30616"/>
    </ligand>
</feature>
<dbReference type="GO" id="GO:0034504">
    <property type="term" value="P:protein localization to nucleus"/>
    <property type="evidence" value="ECO:0007669"/>
    <property type="project" value="TreeGrafter"/>
</dbReference>
<dbReference type="Pfam" id="PF06309">
    <property type="entry name" value="Torsin"/>
    <property type="match status" value="1"/>
</dbReference>
<dbReference type="InterPro" id="IPR049337">
    <property type="entry name" value="TOR1A_C"/>
</dbReference>
<organism evidence="10 11">
    <name type="scientific">Gambusia affinis</name>
    <name type="common">Western mosquitofish</name>
    <name type="synonym">Heterandria affinis</name>
    <dbReference type="NCBI Taxonomy" id="33528"/>
    <lineage>
        <taxon>Eukaryota</taxon>
        <taxon>Metazoa</taxon>
        <taxon>Chordata</taxon>
        <taxon>Craniata</taxon>
        <taxon>Vertebrata</taxon>
        <taxon>Euteleostomi</taxon>
        <taxon>Actinopterygii</taxon>
        <taxon>Neopterygii</taxon>
        <taxon>Teleostei</taxon>
        <taxon>Neoteleostei</taxon>
        <taxon>Acanthomorphata</taxon>
        <taxon>Ovalentaria</taxon>
        <taxon>Atherinomorphae</taxon>
        <taxon>Cyprinodontiformes</taxon>
        <taxon>Poeciliidae</taxon>
        <taxon>Poeciliinae</taxon>
        <taxon>Gambusia</taxon>
    </lineage>
</organism>
<dbReference type="AlphaFoldDB" id="A0A315VTC2"/>
<gene>
    <name evidence="10" type="ORF">CCH79_00001111</name>
</gene>
<dbReference type="InterPro" id="IPR027417">
    <property type="entry name" value="P-loop_NTPase"/>
</dbReference>
<dbReference type="InterPro" id="IPR010448">
    <property type="entry name" value="Torsin"/>
</dbReference>
<keyword evidence="5" id="KW-0325">Glycoprotein</keyword>
<evidence type="ECO:0000256" key="1">
    <source>
        <dbReference type="ARBA" id="ARBA00004319"/>
    </source>
</evidence>
<evidence type="ECO:0000313" key="11">
    <source>
        <dbReference type="Proteomes" id="UP000250572"/>
    </source>
</evidence>
<evidence type="ECO:0000259" key="9">
    <source>
        <dbReference type="Pfam" id="PF21376"/>
    </source>
</evidence>
<evidence type="ECO:0000256" key="6">
    <source>
        <dbReference type="PIRNR" id="PIRNR038079"/>
    </source>
</evidence>
<dbReference type="InterPro" id="IPR017378">
    <property type="entry name" value="Torsin_1/2"/>
</dbReference>
<evidence type="ECO:0000313" key="10">
    <source>
        <dbReference type="EMBL" id="PWA26496.1"/>
    </source>
</evidence>
<dbReference type="GO" id="GO:0071763">
    <property type="term" value="P:nuclear membrane organization"/>
    <property type="evidence" value="ECO:0007669"/>
    <property type="project" value="TreeGrafter"/>
</dbReference>
<feature type="chain" id="PRO_5016384368" description="Torsin" evidence="8">
    <location>
        <begin position="21"/>
        <end position="336"/>
    </location>
</feature>
<evidence type="ECO:0000256" key="8">
    <source>
        <dbReference type="SAM" id="SignalP"/>
    </source>
</evidence>
<keyword evidence="7" id="KW-0067">ATP-binding</keyword>
<keyword evidence="3 8" id="KW-0732">Signal</keyword>
<reference evidence="10 11" key="1">
    <citation type="journal article" date="2018" name="G3 (Bethesda)">
        <title>A High-Quality Reference Genome for the Invasive Mosquitofish Gambusia affinis Using a Chicago Library.</title>
        <authorList>
            <person name="Hoffberg S.L."/>
            <person name="Troendle N.J."/>
            <person name="Glenn T.C."/>
            <person name="Mahmud O."/>
            <person name="Louha S."/>
            <person name="Chalopin D."/>
            <person name="Bennetzen J.L."/>
            <person name="Mauricio R."/>
        </authorList>
    </citation>
    <scope>NUCLEOTIDE SEQUENCE [LARGE SCALE GENOMIC DNA]</scope>
    <source>
        <strain evidence="10">NE01/NJP1002.9</strain>
        <tissue evidence="10">Muscle</tissue>
    </source>
</reference>
<comment type="subcellular location">
    <subcellularLocation>
        <location evidence="1 6">Endoplasmic reticulum lumen</location>
    </subcellularLocation>
</comment>
<accession>A0A315VTC2</accession>
<dbReference type="PANTHER" id="PTHR10760">
    <property type="entry name" value="TORSIN"/>
    <property type="match status" value="1"/>
</dbReference>